<accession>F5YAF8</accession>
<dbReference type="GO" id="GO:0015833">
    <property type="term" value="P:peptide transport"/>
    <property type="evidence" value="ECO:0007669"/>
    <property type="project" value="TreeGrafter"/>
</dbReference>
<evidence type="ECO:0000256" key="1">
    <source>
        <dbReference type="ARBA" id="ARBA00005695"/>
    </source>
</evidence>
<dbReference type="PANTHER" id="PTHR30290:SF9">
    <property type="entry name" value="OLIGOPEPTIDE-BINDING PROTEIN APPA"/>
    <property type="match status" value="1"/>
</dbReference>
<dbReference type="Pfam" id="PF00496">
    <property type="entry name" value="SBP_bac_5"/>
    <property type="match status" value="1"/>
</dbReference>
<organism evidence="6 7">
    <name type="scientific">Leadbettera azotonutricia (strain ATCC BAA-888 / DSM 13862 / ZAS-9)</name>
    <name type="common">Treponema azotonutricium</name>
    <dbReference type="NCBI Taxonomy" id="545695"/>
    <lineage>
        <taxon>Bacteria</taxon>
        <taxon>Pseudomonadati</taxon>
        <taxon>Spirochaetota</taxon>
        <taxon>Spirochaetia</taxon>
        <taxon>Spirochaetales</taxon>
        <taxon>Breznakiellaceae</taxon>
        <taxon>Leadbettera</taxon>
    </lineage>
</organism>
<gene>
    <name evidence="6" type="ordered locus">TREAZ_3112</name>
</gene>
<evidence type="ECO:0000256" key="2">
    <source>
        <dbReference type="ARBA" id="ARBA00022448"/>
    </source>
</evidence>
<keyword evidence="7" id="KW-1185">Reference proteome</keyword>
<evidence type="ECO:0000259" key="5">
    <source>
        <dbReference type="Pfam" id="PF00496"/>
    </source>
</evidence>
<dbReference type="PANTHER" id="PTHR30290">
    <property type="entry name" value="PERIPLASMIC BINDING COMPONENT OF ABC TRANSPORTER"/>
    <property type="match status" value="1"/>
</dbReference>
<dbReference type="GO" id="GO:1904680">
    <property type="term" value="F:peptide transmembrane transporter activity"/>
    <property type="evidence" value="ECO:0007669"/>
    <property type="project" value="TreeGrafter"/>
</dbReference>
<dbReference type="STRING" id="545695.TREAZ_3112"/>
<dbReference type="PROSITE" id="PS51257">
    <property type="entry name" value="PROKAR_LIPOPROTEIN"/>
    <property type="match status" value="1"/>
</dbReference>
<dbReference type="Gene3D" id="3.40.190.10">
    <property type="entry name" value="Periplasmic binding protein-like II"/>
    <property type="match status" value="1"/>
</dbReference>
<feature type="domain" description="Solute-binding protein family 5" evidence="5">
    <location>
        <begin position="108"/>
        <end position="548"/>
    </location>
</feature>
<evidence type="ECO:0000313" key="6">
    <source>
        <dbReference type="EMBL" id="AEF81055.1"/>
    </source>
</evidence>
<reference evidence="7" key="1">
    <citation type="submission" date="2009-12" db="EMBL/GenBank/DDBJ databases">
        <title>Complete sequence of Treponema azotonutricium strain ZAS-9.</title>
        <authorList>
            <person name="Tetu S.G."/>
            <person name="Matson E."/>
            <person name="Ren Q."/>
            <person name="Seshadri R."/>
            <person name="Elbourne L."/>
            <person name="Hassan K.A."/>
            <person name="Durkin A."/>
            <person name="Radune D."/>
            <person name="Mohamoud Y."/>
            <person name="Shay R."/>
            <person name="Jin S."/>
            <person name="Zhang X."/>
            <person name="Lucey K."/>
            <person name="Ballor N.R."/>
            <person name="Ottesen E."/>
            <person name="Rosenthal R."/>
            <person name="Allen A."/>
            <person name="Leadbetter J.R."/>
            <person name="Paulsen I.T."/>
        </authorList>
    </citation>
    <scope>NUCLEOTIDE SEQUENCE [LARGE SCALE GENOMIC DNA]</scope>
    <source>
        <strain evidence="7">ATCC BAA-888 / DSM 13862 / ZAS-9</strain>
    </source>
</reference>
<feature type="chain" id="PRO_5003335072" evidence="4">
    <location>
        <begin position="22"/>
        <end position="652"/>
    </location>
</feature>
<dbReference type="Proteomes" id="UP000009222">
    <property type="component" value="Chromosome"/>
</dbReference>
<dbReference type="CDD" id="cd08509">
    <property type="entry name" value="PBP2_TmCBP_oligosaccharides_like"/>
    <property type="match status" value="1"/>
</dbReference>
<dbReference type="SUPFAM" id="SSF53850">
    <property type="entry name" value="Periplasmic binding protein-like II"/>
    <property type="match status" value="1"/>
</dbReference>
<dbReference type="InterPro" id="IPR000914">
    <property type="entry name" value="SBP_5_dom"/>
</dbReference>
<sequence>MKKLKSILFPVLTVLLVTALALTGCQKKADGAAGGTASSANVQMIEGANVPRNETIILENPGGRANPPDYFNRWNGWNTSFMGGLQQLGLDSLWFIDPDAGIDGVWENALASEHPIYNKDFTEMTIKLREGIYWSDGVQFTADDLIYTIEIQMKNPGMDYTSRFNAYVDRIQKISDFEVKIFLKQPNSRFHANFLVRWNACFMMPKHIFEKVEDVTTYKFNPPVTLGPYTLKDFDPQGNWYLWEKRPDYQRTTLARMGDVGAAPKYAMYINGGTSDVKVMSAQAHQLDVIHDMAVEGVIRLTKANKSFKTWFPGFPWGHPDPTLVACILNLEKPGLNNKDVRWALALALDINRLAIASYRGAMTISPIPVPPTGMYPEYYHTPLQQWLSDYTLDLGDGTTFKPYNSNAAVEIAAKARDDLGDIVPTDPTAIKRYMGEGWWKYDVNAAAKLMQKAGLRKNSRGVWEFNDGKPFKMVFMGQTDNEPSQNRAAAMVVECWKEFGIDITLDVRSDFGTLAGTGDFDGEFYWNIETWGGHPDLSFFLDSFHSNQYRGIGENAARNVSRWKNKRMDEIIEACQKLDMDDPQVVEYGKEWIKLAVDEMFEIAVCSYNVFTVMDDTYWTGYPSIDDPYTDPVPNWTNSRYMFAKLRSTGK</sequence>
<dbReference type="Gene3D" id="3.10.105.10">
    <property type="entry name" value="Dipeptide-binding Protein, Domain 3"/>
    <property type="match status" value="1"/>
</dbReference>
<evidence type="ECO:0000313" key="7">
    <source>
        <dbReference type="Proteomes" id="UP000009222"/>
    </source>
</evidence>
<dbReference type="EMBL" id="CP001841">
    <property type="protein sequence ID" value="AEF81055.1"/>
    <property type="molecule type" value="Genomic_DNA"/>
</dbReference>
<name>F5YAF8_LEAAZ</name>
<comment type="similarity">
    <text evidence="1">Belongs to the bacterial solute-binding protein 5 family.</text>
</comment>
<dbReference type="KEGG" id="taz:TREAZ_3112"/>
<dbReference type="OrthoDB" id="137511at2"/>
<feature type="signal peptide" evidence="4">
    <location>
        <begin position="1"/>
        <end position="21"/>
    </location>
</feature>
<evidence type="ECO:0000256" key="3">
    <source>
        <dbReference type="ARBA" id="ARBA00022729"/>
    </source>
</evidence>
<dbReference type="eggNOG" id="COG0747">
    <property type="taxonomic scope" value="Bacteria"/>
</dbReference>
<dbReference type="HOGENOM" id="CLU_017028_8_3_12"/>
<protein>
    <submittedName>
        <fullName evidence="6">Periplasmic binding protein</fullName>
    </submittedName>
</protein>
<dbReference type="InterPro" id="IPR039424">
    <property type="entry name" value="SBP_5"/>
</dbReference>
<keyword evidence="3 4" id="KW-0732">Signal</keyword>
<evidence type="ECO:0000256" key="4">
    <source>
        <dbReference type="SAM" id="SignalP"/>
    </source>
</evidence>
<proteinExistence type="inferred from homology"/>
<keyword evidence="2" id="KW-0813">Transport</keyword>
<reference evidence="6 7" key="2">
    <citation type="journal article" date="2011" name="ISME J.">
        <title>RNA-seq reveals cooperative metabolic interactions between two termite-gut spirochete species in co-culture.</title>
        <authorList>
            <person name="Rosenthal A.Z."/>
            <person name="Matson E.G."/>
            <person name="Eldar A."/>
            <person name="Leadbetter J.R."/>
        </authorList>
    </citation>
    <scope>NUCLEOTIDE SEQUENCE [LARGE SCALE GENOMIC DNA]</scope>
    <source>
        <strain evidence="7">ATCC BAA-888 / DSM 13862 / ZAS-9</strain>
    </source>
</reference>
<dbReference type="RefSeq" id="WP_015712444.1">
    <property type="nucleotide sequence ID" value="NC_015577.1"/>
</dbReference>
<dbReference type="AlphaFoldDB" id="F5YAF8"/>
<dbReference type="InParanoid" id="F5YAF8"/>